<dbReference type="InterPro" id="IPR016135">
    <property type="entry name" value="UBQ-conjugating_enzyme/RWD"/>
</dbReference>
<dbReference type="SMART" id="SM00591">
    <property type="entry name" value="RWD"/>
    <property type="match status" value="1"/>
</dbReference>
<dbReference type="InterPro" id="IPR032378">
    <property type="entry name" value="ZC3H15/TMA46_C"/>
</dbReference>
<dbReference type="SUPFAM" id="SSF54495">
    <property type="entry name" value="UBC-like"/>
    <property type="match status" value="1"/>
</dbReference>
<dbReference type="PANTHER" id="PTHR12292">
    <property type="entry name" value="RWD DOMAIN-CONTAINING PROTEIN"/>
    <property type="match status" value="1"/>
</dbReference>
<accession>A0AAN9GH12</accession>
<feature type="coiled-coil region" evidence="1">
    <location>
        <begin position="115"/>
        <end position="151"/>
    </location>
</feature>
<evidence type="ECO:0000256" key="2">
    <source>
        <dbReference type="SAM" id="MobiDB-lite"/>
    </source>
</evidence>
<organism evidence="4 5">
    <name type="scientific">Littorina saxatilis</name>
    <dbReference type="NCBI Taxonomy" id="31220"/>
    <lineage>
        <taxon>Eukaryota</taxon>
        <taxon>Metazoa</taxon>
        <taxon>Spiralia</taxon>
        <taxon>Lophotrochozoa</taxon>
        <taxon>Mollusca</taxon>
        <taxon>Gastropoda</taxon>
        <taxon>Caenogastropoda</taxon>
        <taxon>Littorinimorpha</taxon>
        <taxon>Littorinoidea</taxon>
        <taxon>Littorinidae</taxon>
        <taxon>Littorina</taxon>
    </lineage>
</organism>
<feature type="domain" description="RWD" evidence="3">
    <location>
        <begin position="10"/>
        <end position="125"/>
    </location>
</feature>
<evidence type="ECO:0000313" key="5">
    <source>
        <dbReference type="Proteomes" id="UP001374579"/>
    </source>
</evidence>
<reference evidence="4 5" key="1">
    <citation type="submission" date="2024-02" db="EMBL/GenBank/DDBJ databases">
        <title>Chromosome-scale genome assembly of the rough periwinkle Littorina saxatilis.</title>
        <authorList>
            <person name="De Jode A."/>
            <person name="Faria R."/>
            <person name="Formenti G."/>
            <person name="Sims Y."/>
            <person name="Smith T.P."/>
            <person name="Tracey A."/>
            <person name="Wood J.M.D."/>
            <person name="Zagrodzka Z.B."/>
            <person name="Johannesson K."/>
            <person name="Butlin R.K."/>
            <person name="Leder E.H."/>
        </authorList>
    </citation>
    <scope>NUCLEOTIDE SEQUENCE [LARGE SCALE GENOMIC DNA]</scope>
    <source>
        <strain evidence="4">Snail1</strain>
        <tissue evidence="4">Muscle</tissue>
    </source>
</reference>
<evidence type="ECO:0000313" key="4">
    <source>
        <dbReference type="EMBL" id="KAK7107569.1"/>
    </source>
</evidence>
<dbReference type="Pfam" id="PF05773">
    <property type="entry name" value="RWD"/>
    <property type="match status" value="1"/>
</dbReference>
<comment type="caution">
    <text evidence="4">The sequence shown here is derived from an EMBL/GenBank/DDBJ whole genome shotgun (WGS) entry which is preliminary data.</text>
</comment>
<dbReference type="Gene3D" id="3.10.110.10">
    <property type="entry name" value="Ubiquitin Conjugating Enzyme"/>
    <property type="match status" value="1"/>
</dbReference>
<keyword evidence="1" id="KW-0175">Coiled coil</keyword>
<dbReference type="InterPro" id="IPR040213">
    <property type="entry name" value="GIR2-like"/>
</dbReference>
<protein>
    <recommendedName>
        <fullName evidence="3">RWD domain-containing protein</fullName>
    </recommendedName>
</protein>
<feature type="region of interest" description="Disordered" evidence="2">
    <location>
        <begin position="226"/>
        <end position="246"/>
    </location>
</feature>
<dbReference type="CDD" id="cd23816">
    <property type="entry name" value="RWD_RWDD1"/>
    <property type="match status" value="1"/>
</dbReference>
<sequence>MTDYAEEQRNEIEALESIYPDEIEILQDSPHYVFTMKVASQDSEDPIDPEHADETPEKVGCTVQFTYTPKYPDEAPLMEIVLTESLEDEQVEMIQEFLKEQAEENLGMVMVFTIISALQERLTVLVEDMKKHAEETRYQKLKKEEEAAQKKFEGTRVTIETFLAWKNKFDAERNEKKLREKEQDRLSKKPSGKELFMRDATLNDSDITFLQEEGDSVEVDESLFEDMEDLDLDDADDDEDDPDYVP</sequence>
<dbReference type="FunFam" id="3.10.110.10:FF:000075">
    <property type="entry name" value="RWD domain-containing protein (Gir2)"/>
    <property type="match status" value="1"/>
</dbReference>
<proteinExistence type="predicted"/>
<dbReference type="InterPro" id="IPR006575">
    <property type="entry name" value="RWD_dom"/>
</dbReference>
<dbReference type="EMBL" id="JBAMIC010000004">
    <property type="protein sequence ID" value="KAK7107569.1"/>
    <property type="molecule type" value="Genomic_DNA"/>
</dbReference>
<dbReference type="PROSITE" id="PS50908">
    <property type="entry name" value="RWD"/>
    <property type="match status" value="1"/>
</dbReference>
<dbReference type="Pfam" id="PF16543">
    <property type="entry name" value="DFRP_C"/>
    <property type="match status" value="1"/>
</dbReference>
<evidence type="ECO:0000259" key="3">
    <source>
        <dbReference type="PROSITE" id="PS50908"/>
    </source>
</evidence>
<keyword evidence="5" id="KW-1185">Reference proteome</keyword>
<evidence type="ECO:0000256" key="1">
    <source>
        <dbReference type="SAM" id="Coils"/>
    </source>
</evidence>
<dbReference type="AlphaFoldDB" id="A0AAN9GH12"/>
<gene>
    <name evidence="4" type="ORF">V1264_015468</name>
</gene>
<name>A0AAN9GH12_9CAEN</name>
<dbReference type="Proteomes" id="UP001374579">
    <property type="component" value="Unassembled WGS sequence"/>
</dbReference>